<reference evidence="2" key="1">
    <citation type="submission" date="2023-04" db="EMBL/GenBank/DDBJ databases">
        <title>Chromosome-level genome of Chaenocephalus aceratus.</title>
        <authorList>
            <person name="Park H."/>
        </authorList>
    </citation>
    <scope>NUCLEOTIDE SEQUENCE</scope>
    <source>
        <strain evidence="2">DE</strain>
        <tissue evidence="2">Muscle</tissue>
    </source>
</reference>
<evidence type="ECO:0000313" key="3">
    <source>
        <dbReference type="Proteomes" id="UP001228049"/>
    </source>
</evidence>
<evidence type="ECO:0000313" key="2">
    <source>
        <dbReference type="EMBL" id="KAK1888167.1"/>
    </source>
</evidence>
<comment type="caution">
    <text evidence="2">The sequence shown here is derived from an EMBL/GenBank/DDBJ whole genome shotgun (WGS) entry which is preliminary data.</text>
</comment>
<dbReference type="EMBL" id="JASDAP010000018">
    <property type="protein sequence ID" value="KAK1888167.1"/>
    <property type="molecule type" value="Genomic_DNA"/>
</dbReference>
<dbReference type="Proteomes" id="UP001228049">
    <property type="component" value="Unassembled WGS sequence"/>
</dbReference>
<proteinExistence type="predicted"/>
<name>A0AAD9BSC9_DISEL</name>
<dbReference type="AlphaFoldDB" id="A0AAD9BSC9"/>
<keyword evidence="3" id="KW-1185">Reference proteome</keyword>
<feature type="region of interest" description="Disordered" evidence="1">
    <location>
        <begin position="1"/>
        <end position="23"/>
    </location>
</feature>
<protein>
    <submittedName>
        <fullName evidence="2">Agouti-signaling protein</fullName>
    </submittedName>
</protein>
<accession>A0AAD9BSC9</accession>
<gene>
    <name evidence="2" type="ORF">KUDE01_028952</name>
</gene>
<organism evidence="2 3">
    <name type="scientific">Dissostichus eleginoides</name>
    <name type="common">Patagonian toothfish</name>
    <name type="synonym">Dissostichus amissus</name>
    <dbReference type="NCBI Taxonomy" id="100907"/>
    <lineage>
        <taxon>Eukaryota</taxon>
        <taxon>Metazoa</taxon>
        <taxon>Chordata</taxon>
        <taxon>Craniata</taxon>
        <taxon>Vertebrata</taxon>
        <taxon>Euteleostomi</taxon>
        <taxon>Actinopterygii</taxon>
        <taxon>Neopterygii</taxon>
        <taxon>Teleostei</taxon>
        <taxon>Neoteleostei</taxon>
        <taxon>Acanthomorphata</taxon>
        <taxon>Eupercaria</taxon>
        <taxon>Perciformes</taxon>
        <taxon>Notothenioidei</taxon>
        <taxon>Nototheniidae</taxon>
        <taxon>Dissostichus</taxon>
    </lineage>
</organism>
<sequence length="66" mass="7065">MVPYLRAGAEQDKSKGVGYNGSEKEEYGSRAIRGLTPDLCPPVGSQDYCNSPAPLAASQLDHSMYS</sequence>
<evidence type="ECO:0000256" key="1">
    <source>
        <dbReference type="SAM" id="MobiDB-lite"/>
    </source>
</evidence>